<dbReference type="EMBL" id="CP137689">
    <property type="protein sequence ID" value="XRJ19366.1"/>
    <property type="molecule type" value="Genomic_DNA"/>
</dbReference>
<gene>
    <name evidence="1" type="ORF">DEQ67_012805</name>
</gene>
<organism evidence="1 2">
    <name type="scientific">Haloferax sp. Atlit-48N</name>
    <dbReference type="NCBI Taxonomy" id="2077198"/>
    <lineage>
        <taxon>Archaea</taxon>
        <taxon>Methanobacteriati</taxon>
        <taxon>Methanobacteriota</taxon>
        <taxon>Stenosarchaea group</taxon>
        <taxon>Halobacteria</taxon>
        <taxon>Halobacteriales</taxon>
        <taxon>Haloferacaceae</taxon>
        <taxon>Haloferax</taxon>
    </lineage>
</organism>
<accession>A0ACD5HU96</accession>
<evidence type="ECO:0000313" key="1">
    <source>
        <dbReference type="EMBL" id="XRJ19366.1"/>
    </source>
</evidence>
<dbReference type="Proteomes" id="UP000257089">
    <property type="component" value="Chromosome"/>
</dbReference>
<sequence>MHVCIISNLFPPEIIGGAEKHAQADSIELEKRGHDVSVITTGSSASSSKFTHESDHGVDIYRFRPRNMYAPYDHQEEPFWKKPIQHIIDLWNPHAYRMVRKQLNTLDPDLIHIHNYSGLSGAVFSAAGGLEIPVVHTLHDYGSMHIRPDMFEDGEITEPGPLLRPYQVLNNWLIENNVEIILSPSQFVISKYNSSGMFENVPCKRLPLGISAETQKETNGGECGGGNSKKRQILYVGQLTYSKGVDVLVEAVADFDSEDIEVHILGKGPQKSKLELMASDLENIHIHGFVPEDELKQMYLEADLTVVPSRWYDNSPMVIYESFAYGTPVIGSKIGGIPELIDNGETGYLFEPENPNQLKNAIEMSLDKIDILKDNLAGQTRTISNHVSELEQIYLDVSTAN</sequence>
<name>A0ACD5HU96_9EURY</name>
<protein>
    <submittedName>
        <fullName evidence="1">Glycosyltransferase family 4 protein</fullName>
    </submittedName>
</protein>
<proteinExistence type="predicted"/>
<evidence type="ECO:0000313" key="2">
    <source>
        <dbReference type="Proteomes" id="UP000257089"/>
    </source>
</evidence>
<reference evidence="1" key="1">
    <citation type="submission" date="2023-10" db="EMBL/GenBank/DDBJ databases">
        <title>A new archaeal virus that suppresses the transcription of host immunity genes.</title>
        <authorList>
            <person name="Turgeman-Grott I."/>
            <person name="Golan N."/>
            <person name="Neri U."/>
            <person name="Naki D."/>
            <person name="Altman N."/>
            <person name="Eizenshtein K."/>
            <person name="Choudhary D."/>
            <person name="Levi R."/>
            <person name="Himani H."/>
            <person name="Reshef L."/>
            <person name="Papke T.R."/>
            <person name="Gophna U."/>
        </authorList>
    </citation>
    <scope>NUCLEOTIDE SEQUENCE</scope>
    <source>
        <strain evidence="1">Atlit-48N</strain>
    </source>
</reference>